<evidence type="ECO:0000313" key="3">
    <source>
        <dbReference type="EMBL" id="GCB81924.1"/>
    </source>
</evidence>
<feature type="domain" description="C2 PI3K-type" evidence="2">
    <location>
        <begin position="1"/>
        <end position="100"/>
    </location>
</feature>
<dbReference type="STRING" id="75743.A0A401Q970"/>
<dbReference type="AlphaFoldDB" id="A0A401Q970"/>
<sequence length="128" mass="14781">WNEWLSYDIYLIDIPRAARLCLSICSVKGRKGAKEEHCPLAWGNVNLFDYMDNLVSGKMALNLWPVPHGLEDLLNPIGVTGSNPNKSNRLARDSSLTDNDIEQLRNIYNRDPLSEITEQEKDFLWRHR</sequence>
<dbReference type="InterPro" id="IPR035892">
    <property type="entry name" value="C2_domain_sf"/>
</dbReference>
<evidence type="ECO:0000259" key="2">
    <source>
        <dbReference type="PROSITE" id="PS51547"/>
    </source>
</evidence>
<name>A0A401Q970_SCYTO</name>
<dbReference type="SUPFAM" id="SSF49562">
    <property type="entry name" value="C2 domain (Calcium/lipid-binding domain, CaLB)"/>
    <property type="match status" value="1"/>
</dbReference>
<dbReference type="OrthoDB" id="67688at2759"/>
<organism evidence="3 4">
    <name type="scientific">Scyliorhinus torazame</name>
    <name type="common">Cloudy catshark</name>
    <name type="synonym">Catulus torazame</name>
    <dbReference type="NCBI Taxonomy" id="75743"/>
    <lineage>
        <taxon>Eukaryota</taxon>
        <taxon>Metazoa</taxon>
        <taxon>Chordata</taxon>
        <taxon>Craniata</taxon>
        <taxon>Vertebrata</taxon>
        <taxon>Chondrichthyes</taxon>
        <taxon>Elasmobranchii</taxon>
        <taxon>Galeomorphii</taxon>
        <taxon>Galeoidea</taxon>
        <taxon>Carcharhiniformes</taxon>
        <taxon>Scyliorhinidae</taxon>
        <taxon>Scyliorhinus</taxon>
    </lineage>
</organism>
<dbReference type="PROSITE" id="PS51547">
    <property type="entry name" value="C2_PI3K"/>
    <property type="match status" value="1"/>
</dbReference>
<comment type="similarity">
    <text evidence="1">Belongs to the PI3/PI4-kinase family.</text>
</comment>
<dbReference type="EMBL" id="BFAA01024431">
    <property type="protein sequence ID" value="GCB81924.1"/>
    <property type="molecule type" value="Genomic_DNA"/>
</dbReference>
<dbReference type="Pfam" id="PF00792">
    <property type="entry name" value="PI3K_C2"/>
    <property type="match status" value="1"/>
</dbReference>
<protein>
    <recommendedName>
        <fullName evidence="2">C2 PI3K-type domain-containing protein</fullName>
    </recommendedName>
</protein>
<comment type="caution">
    <text evidence="3">The sequence shown here is derived from an EMBL/GenBank/DDBJ whole genome shotgun (WGS) entry which is preliminary data.</text>
</comment>
<reference evidence="3 4" key="1">
    <citation type="journal article" date="2018" name="Nat. Ecol. Evol.">
        <title>Shark genomes provide insights into elasmobranch evolution and the origin of vertebrates.</title>
        <authorList>
            <person name="Hara Y"/>
            <person name="Yamaguchi K"/>
            <person name="Onimaru K"/>
            <person name="Kadota M"/>
            <person name="Koyanagi M"/>
            <person name="Keeley SD"/>
            <person name="Tatsumi K"/>
            <person name="Tanaka K"/>
            <person name="Motone F"/>
            <person name="Kageyama Y"/>
            <person name="Nozu R"/>
            <person name="Adachi N"/>
            <person name="Nishimura O"/>
            <person name="Nakagawa R"/>
            <person name="Tanegashima C"/>
            <person name="Kiyatake I"/>
            <person name="Matsumoto R"/>
            <person name="Murakumo K"/>
            <person name="Nishida K"/>
            <person name="Terakita A"/>
            <person name="Kuratani S"/>
            <person name="Sato K"/>
            <person name="Hyodo S Kuraku.S."/>
        </authorList>
    </citation>
    <scope>NUCLEOTIDE SEQUENCE [LARGE SCALE GENOMIC DNA]</scope>
</reference>
<dbReference type="InterPro" id="IPR002420">
    <property type="entry name" value="PI3K-type_C2_dom"/>
</dbReference>
<evidence type="ECO:0000256" key="1">
    <source>
        <dbReference type="PROSITE-ProRule" id="PRU00880"/>
    </source>
</evidence>
<evidence type="ECO:0000313" key="4">
    <source>
        <dbReference type="Proteomes" id="UP000288216"/>
    </source>
</evidence>
<proteinExistence type="inferred from homology"/>
<gene>
    <name evidence="3" type="ORF">scyTo_0022846</name>
</gene>
<accession>A0A401Q970</accession>
<dbReference type="Proteomes" id="UP000288216">
    <property type="component" value="Unassembled WGS sequence"/>
</dbReference>
<dbReference type="Gene3D" id="2.60.40.150">
    <property type="entry name" value="C2 domain"/>
    <property type="match status" value="1"/>
</dbReference>
<keyword evidence="4" id="KW-1185">Reference proteome</keyword>
<feature type="non-terminal residue" evidence="3">
    <location>
        <position position="1"/>
    </location>
</feature>